<name>A0A9Q0APG2_9PEZI</name>
<accession>A0A9Q0APG2</accession>
<evidence type="ECO:0000256" key="1">
    <source>
        <dbReference type="SAM" id="MobiDB-lite"/>
    </source>
</evidence>
<reference evidence="3" key="1">
    <citation type="submission" date="2021-03" db="EMBL/GenBank/DDBJ databases">
        <title>Revisited historic fungal species revealed as producer of novel bioactive compounds through whole genome sequencing and comparative genomics.</title>
        <authorList>
            <person name="Vignolle G.A."/>
            <person name="Hochenegger N."/>
            <person name="Mach R.L."/>
            <person name="Mach-Aigner A.R."/>
            <person name="Javad Rahimi M."/>
            <person name="Salim K.A."/>
            <person name="Chan C.M."/>
            <person name="Lim L.B.L."/>
            <person name="Cai F."/>
            <person name="Druzhinina I.S."/>
            <person name="U'Ren J.M."/>
            <person name="Derntl C."/>
        </authorList>
    </citation>
    <scope>NUCLEOTIDE SEQUENCE</scope>
    <source>
        <strain evidence="3">TUCIM 5799</strain>
    </source>
</reference>
<protein>
    <submittedName>
        <fullName evidence="3">Uncharacterized protein</fullName>
    </submittedName>
</protein>
<keyword evidence="2" id="KW-0732">Signal</keyword>
<organism evidence="3 4">
    <name type="scientific">Neoarthrinium moseri</name>
    <dbReference type="NCBI Taxonomy" id="1658444"/>
    <lineage>
        <taxon>Eukaryota</taxon>
        <taxon>Fungi</taxon>
        <taxon>Dikarya</taxon>
        <taxon>Ascomycota</taxon>
        <taxon>Pezizomycotina</taxon>
        <taxon>Sordariomycetes</taxon>
        <taxon>Xylariomycetidae</taxon>
        <taxon>Amphisphaeriales</taxon>
        <taxon>Apiosporaceae</taxon>
        <taxon>Neoarthrinium</taxon>
    </lineage>
</organism>
<evidence type="ECO:0000313" key="4">
    <source>
        <dbReference type="Proteomes" id="UP000829685"/>
    </source>
</evidence>
<feature type="chain" id="PRO_5040398294" evidence="2">
    <location>
        <begin position="20"/>
        <end position="195"/>
    </location>
</feature>
<feature type="region of interest" description="Disordered" evidence="1">
    <location>
        <begin position="120"/>
        <end position="169"/>
    </location>
</feature>
<evidence type="ECO:0000256" key="2">
    <source>
        <dbReference type="SAM" id="SignalP"/>
    </source>
</evidence>
<evidence type="ECO:0000313" key="3">
    <source>
        <dbReference type="EMBL" id="KAI1877652.1"/>
    </source>
</evidence>
<dbReference type="AlphaFoldDB" id="A0A9Q0APG2"/>
<dbReference type="EMBL" id="JAFIMR010000006">
    <property type="protein sequence ID" value="KAI1877652.1"/>
    <property type="molecule type" value="Genomic_DNA"/>
</dbReference>
<keyword evidence="4" id="KW-1185">Reference proteome</keyword>
<proteinExistence type="predicted"/>
<dbReference type="OrthoDB" id="5143362at2759"/>
<feature type="compositionally biased region" description="Low complexity" evidence="1">
    <location>
        <begin position="136"/>
        <end position="169"/>
    </location>
</feature>
<comment type="caution">
    <text evidence="3">The sequence shown here is derived from an EMBL/GenBank/DDBJ whole genome shotgun (WGS) entry which is preliminary data.</text>
</comment>
<sequence length="195" mass="18946">MRTSVILASAAALAGTALATPSAKITVEASHSGINNTSKEVITVPIGPVYTNSQALAAVSKLSLTGADGVALESITCTPYHATNGTGSGGLPFTSSKPSLLSTNTVQVGSIVCKVTSGSSTGTISAPAPGSTGSAGNNPSNGTTTLSTTYTPTSAPTSAPTSSSPPGTNGAMSSVNIPYTMSALLLGAAAFMFAM</sequence>
<feature type="signal peptide" evidence="2">
    <location>
        <begin position="1"/>
        <end position="19"/>
    </location>
</feature>
<dbReference type="Proteomes" id="UP000829685">
    <property type="component" value="Unassembled WGS sequence"/>
</dbReference>
<gene>
    <name evidence="3" type="ORF">JX265_003660</name>
</gene>